<protein>
    <submittedName>
        <fullName evidence="3">CsbD family protein</fullName>
    </submittedName>
</protein>
<evidence type="ECO:0000313" key="4">
    <source>
        <dbReference type="Proteomes" id="UP000653358"/>
    </source>
</evidence>
<dbReference type="Pfam" id="PF05532">
    <property type="entry name" value="CsbD"/>
    <property type="match status" value="1"/>
</dbReference>
<comment type="caution">
    <text evidence="3">The sequence shown here is derived from an EMBL/GenBank/DDBJ whole genome shotgun (WGS) entry which is preliminary data.</text>
</comment>
<sequence>MTDTKGKIESTKDKLVGGVKEAVGKVTNNEELELKGKIQSLKGELEGKAVDVGDKLGEIKEDVAEKINDFIDKKKEEK</sequence>
<dbReference type="Proteomes" id="UP000653358">
    <property type="component" value="Unassembled WGS sequence"/>
</dbReference>
<dbReference type="InterPro" id="IPR008462">
    <property type="entry name" value="CsbD"/>
</dbReference>
<evidence type="ECO:0000256" key="1">
    <source>
        <dbReference type="ARBA" id="ARBA00009129"/>
    </source>
</evidence>
<dbReference type="SUPFAM" id="SSF69047">
    <property type="entry name" value="Hypothetical protein YjbJ"/>
    <property type="match status" value="1"/>
</dbReference>
<gene>
    <name evidence="3" type="ORF">GH807_07575</name>
</gene>
<dbReference type="EMBL" id="WJBB01000007">
    <property type="protein sequence ID" value="MBC3796906.1"/>
    <property type="molecule type" value="Genomic_DNA"/>
</dbReference>
<keyword evidence="4" id="KW-1185">Reference proteome</keyword>
<evidence type="ECO:0000259" key="2">
    <source>
        <dbReference type="Pfam" id="PF05532"/>
    </source>
</evidence>
<organism evidence="3 4">
    <name type="scientific">Acetobacterium tundrae</name>
    <dbReference type="NCBI Taxonomy" id="132932"/>
    <lineage>
        <taxon>Bacteria</taxon>
        <taxon>Bacillati</taxon>
        <taxon>Bacillota</taxon>
        <taxon>Clostridia</taxon>
        <taxon>Eubacteriales</taxon>
        <taxon>Eubacteriaceae</taxon>
        <taxon>Acetobacterium</taxon>
    </lineage>
</organism>
<name>A0ABR6WKE5_9FIRM</name>
<feature type="domain" description="CsbD-like" evidence="2">
    <location>
        <begin position="7"/>
        <end position="55"/>
    </location>
</feature>
<proteinExistence type="inferred from homology"/>
<comment type="similarity">
    <text evidence="1">Belongs to the UPF0337 (CsbD) family.</text>
</comment>
<dbReference type="InterPro" id="IPR036629">
    <property type="entry name" value="YjbJ_sf"/>
</dbReference>
<dbReference type="RefSeq" id="WP_148603146.1">
    <property type="nucleotide sequence ID" value="NZ_RXYB01000006.1"/>
</dbReference>
<dbReference type="Gene3D" id="1.10.1470.10">
    <property type="entry name" value="YjbJ"/>
    <property type="match status" value="1"/>
</dbReference>
<reference evidence="3 4" key="1">
    <citation type="journal article" date="2020" name="mSystems">
        <title>Defining Genomic and Predicted Metabolic Features of the Acetobacterium Genus.</title>
        <authorList>
            <person name="Ross D.E."/>
            <person name="Marshall C.W."/>
            <person name="Gulliver D."/>
            <person name="May H.D."/>
            <person name="Norman R.S."/>
        </authorList>
    </citation>
    <scope>NUCLEOTIDE SEQUENCE [LARGE SCALE GENOMIC DNA]</scope>
    <source>
        <strain evidence="3 4">DSM 9173</strain>
    </source>
</reference>
<evidence type="ECO:0000313" key="3">
    <source>
        <dbReference type="EMBL" id="MBC3796906.1"/>
    </source>
</evidence>
<accession>A0ABR6WKE5</accession>